<feature type="compositionally biased region" description="Low complexity" evidence="5">
    <location>
        <begin position="90"/>
        <end position="111"/>
    </location>
</feature>
<evidence type="ECO:0000313" key="8">
    <source>
        <dbReference type="Proteomes" id="UP000226192"/>
    </source>
</evidence>
<dbReference type="GO" id="GO:0090729">
    <property type="term" value="F:toxin activity"/>
    <property type="evidence" value="ECO:0007669"/>
    <property type="project" value="UniProtKB-KW"/>
</dbReference>
<dbReference type="STRING" id="1399860.A0A2C5YB78"/>
<evidence type="ECO:0000256" key="4">
    <source>
        <dbReference type="ARBA" id="ARBA00023157"/>
    </source>
</evidence>
<sequence length="509" mass="56256">MIFSRFANVAAPASLLCLFWLGYGNASIVPHAPNAVMRRAPDDFVYRGDTRGPDKVRPDGGFQPSGYYWNNPSAFNIHRHVRGDPVFMPRSGSSSGESNSLRRSRCSSSSSCPDWADAYVSTAVLANEAAIFAYPDEDGNFGYLYRIHITPNMLTVQSQHEREVAALGGIPWSAVSAYTQLRSRDEEFPSVIPESRWTENPDFDPEWNRFSTAMTASTLLEGPDAMTTAITLMDRPSIGGPMGWSGQFPLFGDHHFVYRGDARSPQEIAQDGGFQPQGDGWQNQGSAFHFDRHYAAGPNGCGLEESGNSGFVFRTAYVTLEQDRDVAETQGSWLYEIRATPNMIDDNNPETDVFALGGVHWSQIRRYTNMTGNPGERHRVDEAAWINNPNYDAATYQRGESAVFARVNGNFPEVLRNGNTDSGGSDGPSCDRDRRAMAAARNFMTHTRGMRDLYGPFPPRFSRYPAIDGIPGPGPPPPPETVDAQGKKNSFSQKTMQKHPHYSSCANNC</sequence>
<evidence type="ECO:0000256" key="2">
    <source>
        <dbReference type="ARBA" id="ARBA00022729"/>
    </source>
</evidence>
<name>A0A2C5YB78_9HYPO</name>
<comment type="caution">
    <text evidence="7">The sequence shown here is derived from an EMBL/GenBank/DDBJ whole genome shotgun (WGS) entry which is preliminary data.</text>
</comment>
<evidence type="ECO:0000256" key="6">
    <source>
        <dbReference type="SAM" id="SignalP"/>
    </source>
</evidence>
<gene>
    <name evidence="7" type="ORF">CDD81_4291</name>
</gene>
<dbReference type="Gene3D" id="3.90.210.10">
    <property type="entry name" value="Heat-Labile Enterotoxin, subunit A"/>
    <property type="match status" value="2"/>
</dbReference>
<keyword evidence="4" id="KW-1015">Disulfide bond</keyword>
<organism evidence="7 8">
    <name type="scientific">Ophiocordyceps australis</name>
    <dbReference type="NCBI Taxonomy" id="1399860"/>
    <lineage>
        <taxon>Eukaryota</taxon>
        <taxon>Fungi</taxon>
        <taxon>Dikarya</taxon>
        <taxon>Ascomycota</taxon>
        <taxon>Pezizomycotina</taxon>
        <taxon>Sordariomycetes</taxon>
        <taxon>Hypocreomycetidae</taxon>
        <taxon>Hypocreales</taxon>
        <taxon>Ophiocordycipitaceae</taxon>
        <taxon>Ophiocordyceps</taxon>
    </lineage>
</organism>
<dbReference type="AlphaFoldDB" id="A0A2C5YB78"/>
<keyword evidence="3" id="KW-0843">Virulence</keyword>
<dbReference type="SUPFAM" id="SSF56399">
    <property type="entry name" value="ADP-ribosylation"/>
    <property type="match status" value="2"/>
</dbReference>
<dbReference type="Pfam" id="PF01375">
    <property type="entry name" value="Enterotoxin_a"/>
    <property type="match status" value="2"/>
</dbReference>
<evidence type="ECO:0000313" key="7">
    <source>
        <dbReference type="EMBL" id="PHH64512.1"/>
    </source>
</evidence>
<keyword evidence="1" id="KW-0800">Toxin</keyword>
<feature type="signal peptide" evidence="6">
    <location>
        <begin position="1"/>
        <end position="26"/>
    </location>
</feature>
<feature type="chain" id="PRO_5013107005" evidence="6">
    <location>
        <begin position="27"/>
        <end position="509"/>
    </location>
</feature>
<evidence type="ECO:0000256" key="5">
    <source>
        <dbReference type="SAM" id="MobiDB-lite"/>
    </source>
</evidence>
<evidence type="ECO:0000256" key="3">
    <source>
        <dbReference type="ARBA" id="ARBA00023026"/>
    </source>
</evidence>
<keyword evidence="2 6" id="KW-0732">Signal</keyword>
<dbReference type="InterPro" id="IPR001144">
    <property type="entry name" value="Enterotoxin_A"/>
</dbReference>
<evidence type="ECO:0000256" key="1">
    <source>
        <dbReference type="ARBA" id="ARBA00022656"/>
    </source>
</evidence>
<reference evidence="7 8" key="1">
    <citation type="submission" date="2017-06" db="EMBL/GenBank/DDBJ databases">
        <title>Ant-infecting Ophiocordyceps genomes reveal a high diversity of potential behavioral manipulation genes and a possible major role for enterotoxins.</title>
        <authorList>
            <person name="De Bekker C."/>
            <person name="Evans H.C."/>
            <person name="Brachmann A."/>
            <person name="Hughes D.P."/>
        </authorList>
    </citation>
    <scope>NUCLEOTIDE SEQUENCE [LARGE SCALE GENOMIC DNA]</scope>
    <source>
        <strain evidence="7 8">Map64</strain>
    </source>
</reference>
<proteinExistence type="predicted"/>
<dbReference type="Proteomes" id="UP000226192">
    <property type="component" value="Unassembled WGS sequence"/>
</dbReference>
<protein>
    <submittedName>
        <fullName evidence="7">Putative enterotoxin</fullName>
    </submittedName>
</protein>
<feature type="region of interest" description="Disordered" evidence="5">
    <location>
        <begin position="86"/>
        <end position="112"/>
    </location>
</feature>
<dbReference type="OrthoDB" id="4917243at2759"/>
<keyword evidence="8" id="KW-1185">Reference proteome</keyword>
<feature type="region of interest" description="Disordered" evidence="5">
    <location>
        <begin position="466"/>
        <end position="509"/>
    </location>
</feature>
<accession>A0A2C5YB78</accession>
<dbReference type="EMBL" id="NJET01000029">
    <property type="protein sequence ID" value="PHH64512.1"/>
    <property type="molecule type" value="Genomic_DNA"/>
</dbReference>